<dbReference type="EC" id="6.3.4.18" evidence="5 6"/>
<comment type="pathway">
    <text evidence="5 6">Purine metabolism; IMP biosynthesis via de novo pathway; 5-amino-1-(5-phospho-D-ribosyl)imidazole-4-carboxylate from 5-amino-1-(5-phospho-D-ribosyl)imidazole (N5-CAIR route): step 1/2.</text>
</comment>
<dbReference type="PANTHER" id="PTHR11609:SF5">
    <property type="entry name" value="PHOSPHORIBOSYLAMINOIMIDAZOLE CARBOXYLASE"/>
    <property type="match status" value="1"/>
</dbReference>
<evidence type="ECO:0000256" key="2">
    <source>
        <dbReference type="ARBA" id="ARBA00022741"/>
    </source>
</evidence>
<dbReference type="FunFam" id="3.30.470.20:FF:000029">
    <property type="entry name" value="N5-carboxyaminoimidazole ribonucleotide synthase"/>
    <property type="match status" value="1"/>
</dbReference>
<dbReference type="GO" id="GO:0005829">
    <property type="term" value="C:cytosol"/>
    <property type="evidence" value="ECO:0007669"/>
    <property type="project" value="TreeGrafter"/>
</dbReference>
<dbReference type="HOGENOM" id="CLU_011534_0_2_11"/>
<evidence type="ECO:0000256" key="1">
    <source>
        <dbReference type="ARBA" id="ARBA00022598"/>
    </source>
</evidence>
<dbReference type="Gene3D" id="3.40.50.20">
    <property type="match status" value="1"/>
</dbReference>
<dbReference type="InterPro" id="IPR016185">
    <property type="entry name" value="PreATP-grasp_dom_sf"/>
</dbReference>
<comment type="catalytic activity">
    <reaction evidence="5 6">
        <text>5-amino-1-(5-phospho-beta-D-ribosyl)imidazole + hydrogencarbonate + ATP = 5-carboxyamino-1-(5-phospho-D-ribosyl)imidazole + ADP + phosphate + 2 H(+)</text>
        <dbReference type="Rhea" id="RHEA:19317"/>
        <dbReference type="ChEBI" id="CHEBI:15378"/>
        <dbReference type="ChEBI" id="CHEBI:17544"/>
        <dbReference type="ChEBI" id="CHEBI:30616"/>
        <dbReference type="ChEBI" id="CHEBI:43474"/>
        <dbReference type="ChEBI" id="CHEBI:58730"/>
        <dbReference type="ChEBI" id="CHEBI:137981"/>
        <dbReference type="ChEBI" id="CHEBI:456216"/>
        <dbReference type="EC" id="6.3.4.18"/>
    </reaction>
</comment>
<dbReference type="InterPro" id="IPR011761">
    <property type="entry name" value="ATP-grasp"/>
</dbReference>
<keyword evidence="1 5" id="KW-0436">Ligase</keyword>
<comment type="caution">
    <text evidence="5">Lacks conserved residue(s) required for the propagation of feature annotation.</text>
</comment>
<dbReference type="SUPFAM" id="SSF52440">
    <property type="entry name" value="PreATP-grasp domain"/>
    <property type="match status" value="1"/>
</dbReference>
<evidence type="ECO:0000313" key="9">
    <source>
        <dbReference type="EMBL" id="CAQ00742.1"/>
    </source>
</evidence>
<dbReference type="UniPathway" id="UPA00074">
    <property type="reaction ID" value="UER00942"/>
</dbReference>
<dbReference type="GO" id="GO:0005524">
    <property type="term" value="F:ATP binding"/>
    <property type="evidence" value="ECO:0007669"/>
    <property type="project" value="UniProtKB-UniRule"/>
</dbReference>
<dbReference type="Pfam" id="PF02222">
    <property type="entry name" value="ATP-grasp"/>
    <property type="match status" value="1"/>
</dbReference>
<dbReference type="PROSITE" id="PS50975">
    <property type="entry name" value="ATP_GRASP"/>
    <property type="match status" value="1"/>
</dbReference>
<dbReference type="Pfam" id="PF17769">
    <property type="entry name" value="PurK_C"/>
    <property type="match status" value="1"/>
</dbReference>
<dbReference type="Gene3D" id="3.30.1490.20">
    <property type="entry name" value="ATP-grasp fold, A domain"/>
    <property type="match status" value="1"/>
</dbReference>
<evidence type="ECO:0000256" key="5">
    <source>
        <dbReference type="HAMAP-Rule" id="MF_01928"/>
    </source>
</evidence>
<dbReference type="SUPFAM" id="SSF56059">
    <property type="entry name" value="Glutathione synthetase ATP-binding domain-like"/>
    <property type="match status" value="1"/>
</dbReference>
<comment type="subunit">
    <text evidence="5 6">Homodimer.</text>
</comment>
<gene>
    <name evidence="5 6" type="primary">purK</name>
    <name evidence="9" type="ordered locus">CMS0622</name>
</gene>
<sequence length="405" mass="42766">MARRTTLPVVPGAGIPAASGGPTHLQEEDTMTPTVGVVGGGQLARMMIAPAVELGIGIRVLAEADGMSAGLAASAVGDYRDLDAVRAFARDVDVITFDHEHVPQHVLRALVAEGVAVHPGPDALLVAQDKLLMRERLEQLGVPVPVWARVADREALAAFLADNGGVAVVKTPRGGYDGKGVRVVRSADEAGDWFDALGAGDALLAEELVDYARELAQSVARRPSGDIAAWPVVESIQRDGVCAEVIAPAHGASARLRETAEEMARGIAEGLGVTGVLAVELFETVDGRLLVNELAMRPHNTGHWSMDGAVTGQFEQHLRAVLDLPLGSTRPLAPWSVMINVLGGPEAGDIADRYPRALADQPEARFHFYGKDPRPGRKVGHVTVVGDDLDETAYRARAAAAFFRG</sequence>
<dbReference type="NCBIfam" id="TIGR01161">
    <property type="entry name" value="purK"/>
    <property type="match status" value="1"/>
</dbReference>
<evidence type="ECO:0000313" key="10">
    <source>
        <dbReference type="Proteomes" id="UP000001318"/>
    </source>
</evidence>
<dbReference type="KEGG" id="cms:CMS0622"/>
<dbReference type="eggNOG" id="COG0026">
    <property type="taxonomic scope" value="Bacteria"/>
</dbReference>
<dbReference type="AlphaFoldDB" id="B0RDU9"/>
<dbReference type="PANTHER" id="PTHR11609">
    <property type="entry name" value="PURINE BIOSYNTHESIS PROTEIN 6/7, PUR6/7"/>
    <property type="match status" value="1"/>
</dbReference>
<evidence type="ECO:0000259" key="8">
    <source>
        <dbReference type="PROSITE" id="PS50975"/>
    </source>
</evidence>
<dbReference type="Pfam" id="PF22660">
    <property type="entry name" value="RS_preATP-grasp-like"/>
    <property type="match status" value="1"/>
</dbReference>
<evidence type="ECO:0000256" key="4">
    <source>
        <dbReference type="ARBA" id="ARBA00022840"/>
    </source>
</evidence>
<dbReference type="Proteomes" id="UP000001318">
    <property type="component" value="Chromosome"/>
</dbReference>
<keyword evidence="3 5" id="KW-0658">Purine biosynthesis</keyword>
<name>B0RDU9_CLASE</name>
<dbReference type="InterPro" id="IPR003135">
    <property type="entry name" value="ATP-grasp_carboxylate-amine"/>
</dbReference>
<keyword evidence="2 5" id="KW-0547">Nucleotide-binding</keyword>
<keyword evidence="10" id="KW-1185">Reference proteome</keyword>
<reference evidence="9 10" key="1">
    <citation type="journal article" date="2008" name="J. Bacteriol.">
        <title>Genome of the actinomycete plant pathogen Clavibacter michiganensis subsp. sepedonicus suggests recent niche adaptation.</title>
        <authorList>
            <person name="Bentley S.D."/>
            <person name="Corton C."/>
            <person name="Brown S.E."/>
            <person name="Barron A."/>
            <person name="Clark L."/>
            <person name="Doggett J."/>
            <person name="Harris B."/>
            <person name="Ormond D."/>
            <person name="Quail M.A."/>
            <person name="May G."/>
            <person name="Francis D."/>
            <person name="Knudson D."/>
            <person name="Parkhill J."/>
            <person name="Ishimaru C.A."/>
        </authorList>
    </citation>
    <scope>NUCLEOTIDE SEQUENCE [LARGE SCALE GENOMIC DNA]</scope>
    <source>
        <strain evidence="10">ATCC 33113 / DSM 20744 / JCM 9667 / LMG 2889 / ICMP 2535 / C-1</strain>
    </source>
</reference>
<evidence type="ECO:0000256" key="6">
    <source>
        <dbReference type="RuleBase" id="RU361200"/>
    </source>
</evidence>
<feature type="region of interest" description="Disordered" evidence="7">
    <location>
        <begin position="1"/>
        <end position="27"/>
    </location>
</feature>
<comment type="function">
    <text evidence="5">Catalyzes the ATP-dependent conversion of 5-aminoimidazole ribonucleotide (AIR) and HCO(3)(-) to N5-carboxyaminoimidazole ribonucleotide (N5-CAIR).</text>
</comment>
<feature type="binding site" evidence="5">
    <location>
        <position position="170"/>
    </location>
    <ligand>
        <name>ATP</name>
        <dbReference type="ChEBI" id="CHEBI:30616"/>
    </ligand>
</feature>
<dbReference type="InterPro" id="IPR040686">
    <property type="entry name" value="PurK_C"/>
</dbReference>
<dbReference type="InterPro" id="IPR011054">
    <property type="entry name" value="Rudment_hybrid_motif"/>
</dbReference>
<comment type="similarity">
    <text evidence="5 6">Belongs to the PurK/PurT family.</text>
</comment>
<evidence type="ECO:0000256" key="3">
    <source>
        <dbReference type="ARBA" id="ARBA00022755"/>
    </source>
</evidence>
<feature type="binding site" evidence="5">
    <location>
        <begin position="292"/>
        <end position="293"/>
    </location>
    <ligand>
        <name>ATP</name>
        <dbReference type="ChEBI" id="CHEBI:30616"/>
    </ligand>
</feature>
<dbReference type="InterPro" id="IPR013815">
    <property type="entry name" value="ATP_grasp_subdomain_1"/>
</dbReference>
<dbReference type="HAMAP" id="MF_01928">
    <property type="entry name" value="PurK"/>
    <property type="match status" value="1"/>
</dbReference>
<proteinExistence type="inferred from homology"/>
<dbReference type="GO" id="GO:0046872">
    <property type="term" value="F:metal ion binding"/>
    <property type="evidence" value="ECO:0007669"/>
    <property type="project" value="InterPro"/>
</dbReference>
<evidence type="ECO:0000256" key="7">
    <source>
        <dbReference type="SAM" id="MobiDB-lite"/>
    </source>
</evidence>
<dbReference type="InterPro" id="IPR054350">
    <property type="entry name" value="PurT/PurK_preATP-grasp"/>
</dbReference>
<dbReference type="GO" id="GO:0004638">
    <property type="term" value="F:phosphoribosylaminoimidazole carboxylase activity"/>
    <property type="evidence" value="ECO:0007669"/>
    <property type="project" value="InterPro"/>
</dbReference>
<dbReference type="NCBIfam" id="NF004679">
    <property type="entry name" value="PRK06019.1-5"/>
    <property type="match status" value="1"/>
</dbReference>
<dbReference type="Gene3D" id="3.30.470.20">
    <property type="entry name" value="ATP-grasp fold, B domain"/>
    <property type="match status" value="1"/>
</dbReference>
<keyword evidence="9" id="KW-0456">Lyase</keyword>
<protein>
    <recommendedName>
        <fullName evidence="5 6">N5-carboxyaminoimidazole ribonucleotide synthase</fullName>
        <shortName evidence="5 6">N5-CAIR synthase</shortName>
        <ecNumber evidence="5 6">6.3.4.18</ecNumber>
    </recommendedName>
    <alternativeName>
        <fullName evidence="5 6">5-(carboxyamino)imidazole ribonucleotide synthetase</fullName>
    </alternativeName>
</protein>
<feature type="binding site" evidence="5">
    <location>
        <position position="214"/>
    </location>
    <ligand>
        <name>ATP</name>
        <dbReference type="ChEBI" id="CHEBI:30616"/>
    </ligand>
</feature>
<dbReference type="EMBL" id="AM849034">
    <property type="protein sequence ID" value="CAQ00742.1"/>
    <property type="molecule type" value="Genomic_DNA"/>
</dbReference>
<feature type="domain" description="ATP-grasp" evidence="8">
    <location>
        <begin position="134"/>
        <end position="322"/>
    </location>
</feature>
<feature type="compositionally biased region" description="Low complexity" evidence="7">
    <location>
        <begin position="8"/>
        <end position="22"/>
    </location>
</feature>
<dbReference type="NCBIfam" id="NF004680">
    <property type="entry name" value="PRK06019.1-6"/>
    <property type="match status" value="1"/>
</dbReference>
<dbReference type="GO" id="GO:0006189">
    <property type="term" value="P:'de novo' IMP biosynthetic process"/>
    <property type="evidence" value="ECO:0007669"/>
    <property type="project" value="UniProtKB-UniRule"/>
</dbReference>
<dbReference type="STRING" id="31964.CMS0622"/>
<feature type="binding site" evidence="5">
    <location>
        <position position="130"/>
    </location>
    <ligand>
        <name>ATP</name>
        <dbReference type="ChEBI" id="CHEBI:30616"/>
    </ligand>
</feature>
<keyword evidence="4 5" id="KW-0067">ATP-binding</keyword>
<comment type="function">
    <text evidence="6">Catalyzes the ATP-dependent conversion of 5-aminoimidazole ribonucleotide (AIR) and HCO(3)- to N5-carboxyaminoimidazole ribonucleotide (N5-CAIR).</text>
</comment>
<dbReference type="SUPFAM" id="SSF51246">
    <property type="entry name" value="Rudiment single hybrid motif"/>
    <property type="match status" value="1"/>
</dbReference>
<dbReference type="GO" id="GO:0034028">
    <property type="term" value="F:5-(carboxyamino)imidazole ribonucleotide synthase activity"/>
    <property type="evidence" value="ECO:0007669"/>
    <property type="project" value="UniProtKB-UniRule"/>
</dbReference>
<accession>B0RDU9</accession>
<feature type="binding site" evidence="5">
    <location>
        <begin position="206"/>
        <end position="209"/>
    </location>
    <ligand>
        <name>ATP</name>
        <dbReference type="ChEBI" id="CHEBI:30616"/>
    </ligand>
</feature>
<organism evidence="9 10">
    <name type="scientific">Clavibacter sepedonicus</name>
    <name type="common">Clavibacter michiganensis subsp. sepedonicus</name>
    <dbReference type="NCBI Taxonomy" id="31964"/>
    <lineage>
        <taxon>Bacteria</taxon>
        <taxon>Bacillati</taxon>
        <taxon>Actinomycetota</taxon>
        <taxon>Actinomycetes</taxon>
        <taxon>Micrococcales</taxon>
        <taxon>Microbacteriaceae</taxon>
        <taxon>Clavibacter</taxon>
    </lineage>
</organism>
<dbReference type="InterPro" id="IPR005875">
    <property type="entry name" value="PurK"/>
</dbReference>